<dbReference type="AlphaFoldDB" id="A0AAD9YH25"/>
<dbReference type="PANTHER" id="PTHR24148:SF64">
    <property type="entry name" value="HETEROKARYON INCOMPATIBILITY DOMAIN-CONTAINING PROTEIN"/>
    <property type="match status" value="1"/>
</dbReference>
<dbReference type="InterPro" id="IPR010730">
    <property type="entry name" value="HET"/>
</dbReference>
<comment type="caution">
    <text evidence="3">The sequence shown here is derived from an EMBL/GenBank/DDBJ whole genome shotgun (WGS) entry which is preliminary data.</text>
</comment>
<dbReference type="Proteomes" id="UP001281614">
    <property type="component" value="Unassembled WGS sequence"/>
</dbReference>
<evidence type="ECO:0000313" key="3">
    <source>
        <dbReference type="EMBL" id="KAK2762409.1"/>
    </source>
</evidence>
<name>A0AAD9YH25_COLKA</name>
<gene>
    <name evidence="3" type="ORF">CKAH01_16195</name>
</gene>
<sequence>MRSNECTHNHVAAETPSTPRMASPTPTTSTPSSPAATTSSSSYHYTHLERDQIRLVVLEPATTPSDRLVCRILTCHRNDAPPYEAISFTPPSEDDKTTSTITVLPPILAPTSPTPLEIPSSTAEALTTLRLPTNSRTLYIPALSINASSPSERSSQLLLAPSIYRAATRVAIPLLSPVDHTEAITYIATSRFRNSSPSTLALLRAPFSPPYFSSTPAILHLARARNAVILHRNIQVPLSNFSLAARLLPLHAPILQPTRRLKQRGYISTLTTAQFVKALCEASPCTAPDPRDRVFAFLALYPFPMTRPQIDSYRRSGFSSGDGPLSASTRIKGEALERVATAVEAIEDEKTRRRMVNYTAPVETIYTTFATLLLETTGLDFLSAVQGKGAGCIPSWVPDWRVPHARTILAHLPLTEFNAGGAREQAFRILPAADTGAKLEVPAICVGDVKTLGEACDVSSPGWESVVFRGWRGILEAKTNTKECTTKTTERFIQTIMTDSDDEYVDARRVICRRLLVPEERRKVEGKYLFEGLDEEAVTKLRISCHGRRFFVASNGGMGLVAGESQERDFVAVLPGARLPYSFRHRYDFASSEVELVGECFVHGMMKGEVFGRGTSFVKRDIRIC</sequence>
<accession>A0AAD9YH25</accession>
<reference evidence="3" key="1">
    <citation type="submission" date="2023-02" db="EMBL/GenBank/DDBJ databases">
        <title>Colletotrichum kahawae CIFC_Que2 genome sequencing and assembly.</title>
        <authorList>
            <person name="Baroncelli R."/>
        </authorList>
    </citation>
    <scope>NUCLEOTIDE SEQUENCE</scope>
    <source>
        <strain evidence="3">CIFC_Que2</strain>
    </source>
</reference>
<dbReference type="Pfam" id="PF06985">
    <property type="entry name" value="HET"/>
    <property type="match status" value="1"/>
</dbReference>
<dbReference type="PANTHER" id="PTHR24148">
    <property type="entry name" value="ANKYRIN REPEAT DOMAIN-CONTAINING PROTEIN 39 HOMOLOG-RELATED"/>
    <property type="match status" value="1"/>
</dbReference>
<proteinExistence type="predicted"/>
<evidence type="ECO:0000256" key="1">
    <source>
        <dbReference type="SAM" id="MobiDB-lite"/>
    </source>
</evidence>
<feature type="domain" description="Heterokaryon incompatibility" evidence="2">
    <location>
        <begin position="83"/>
        <end position="181"/>
    </location>
</feature>
<feature type="region of interest" description="Disordered" evidence="1">
    <location>
        <begin position="1"/>
        <end position="41"/>
    </location>
</feature>
<feature type="compositionally biased region" description="Low complexity" evidence="1">
    <location>
        <begin position="15"/>
        <end position="41"/>
    </location>
</feature>
<dbReference type="Pfam" id="PF26639">
    <property type="entry name" value="Het-6_barrel"/>
    <property type="match status" value="1"/>
</dbReference>
<dbReference type="InterPro" id="IPR052895">
    <property type="entry name" value="HetReg/Transcr_Mod"/>
</dbReference>
<dbReference type="EMBL" id="VYYT01000154">
    <property type="protein sequence ID" value="KAK2762409.1"/>
    <property type="molecule type" value="Genomic_DNA"/>
</dbReference>
<protein>
    <submittedName>
        <fullName evidence="3">Heterokaryon incompatibility protein</fullName>
    </submittedName>
</protein>
<organism evidence="3 4">
    <name type="scientific">Colletotrichum kahawae</name>
    <name type="common">Coffee berry disease fungus</name>
    <dbReference type="NCBI Taxonomy" id="34407"/>
    <lineage>
        <taxon>Eukaryota</taxon>
        <taxon>Fungi</taxon>
        <taxon>Dikarya</taxon>
        <taxon>Ascomycota</taxon>
        <taxon>Pezizomycotina</taxon>
        <taxon>Sordariomycetes</taxon>
        <taxon>Hypocreomycetidae</taxon>
        <taxon>Glomerellales</taxon>
        <taxon>Glomerellaceae</taxon>
        <taxon>Colletotrichum</taxon>
        <taxon>Colletotrichum gloeosporioides species complex</taxon>
    </lineage>
</organism>
<evidence type="ECO:0000259" key="2">
    <source>
        <dbReference type="Pfam" id="PF06985"/>
    </source>
</evidence>
<evidence type="ECO:0000313" key="4">
    <source>
        <dbReference type="Proteomes" id="UP001281614"/>
    </source>
</evidence>
<keyword evidence="4" id="KW-1185">Reference proteome</keyword>